<reference evidence="14 16" key="1">
    <citation type="submission" date="2023-10" db="EMBL/GenBank/DDBJ databases">
        <title>Whole Genome based description of the genera Actinobaculum and Actinotignum reveals a complex phylogenetic relationship within the species included in the genus Actinotignum.</title>
        <authorList>
            <person name="Jensen C.S."/>
            <person name="Dargis R."/>
            <person name="Kemp M."/>
            <person name="Christensen J.J."/>
        </authorList>
    </citation>
    <scope>NUCLEOTIDE SEQUENCE</scope>
    <source>
        <strain evidence="15 16">SLA_B089</strain>
        <strain evidence="14">SLA_B245</strain>
    </source>
</reference>
<evidence type="ECO:0000256" key="1">
    <source>
        <dbReference type="ARBA" id="ARBA00005206"/>
    </source>
</evidence>
<keyword evidence="4 8" id="KW-0560">Oxidoreductase</keyword>
<dbReference type="PANTHER" id="PTHR42795:SF1">
    <property type="entry name" value="ALANINE DEHYDROGENASE"/>
    <property type="match status" value="1"/>
</dbReference>
<keyword evidence="11" id="KW-0547">Nucleotide-binding</keyword>
<feature type="binding site" evidence="11">
    <location>
        <position position="132"/>
    </location>
    <ligand>
        <name>NAD(+)</name>
        <dbReference type="ChEBI" id="CHEBI:57540"/>
    </ligand>
</feature>
<evidence type="ECO:0000256" key="3">
    <source>
        <dbReference type="ARBA" id="ARBA00012897"/>
    </source>
</evidence>
<evidence type="ECO:0000256" key="7">
    <source>
        <dbReference type="ARBA" id="ARBA00072341"/>
    </source>
</evidence>
<dbReference type="SUPFAM" id="SSF52283">
    <property type="entry name" value="Formate/glycerate dehydrogenase catalytic domain-like"/>
    <property type="match status" value="1"/>
</dbReference>
<accession>A0AAW9HPE9</accession>
<dbReference type="PROSITE" id="PS00837">
    <property type="entry name" value="ALADH_PNT_2"/>
    <property type="match status" value="1"/>
</dbReference>
<dbReference type="EMBL" id="JAWNFV010000018">
    <property type="protein sequence ID" value="MDY5141241.1"/>
    <property type="molecule type" value="Genomic_DNA"/>
</dbReference>
<evidence type="ECO:0000256" key="10">
    <source>
        <dbReference type="PIRSR" id="PIRSR000183-2"/>
    </source>
</evidence>
<dbReference type="EC" id="1.4.1.1" evidence="3 8"/>
<organism evidence="14 17">
    <name type="scientific">Actinotignum timonense</name>
    <dbReference type="NCBI Taxonomy" id="1870995"/>
    <lineage>
        <taxon>Bacteria</taxon>
        <taxon>Bacillati</taxon>
        <taxon>Actinomycetota</taxon>
        <taxon>Actinomycetes</taxon>
        <taxon>Actinomycetales</taxon>
        <taxon>Actinomycetaceae</taxon>
        <taxon>Actinotignum</taxon>
    </lineage>
</organism>
<keyword evidence="16" id="KW-1185">Reference proteome</keyword>
<comment type="pathway">
    <text evidence="1 8">Amino-acid degradation; L-alanine degradation via dehydrogenase pathway; NH(3) and pyruvate from L-alanine: step 1/1.</text>
</comment>
<evidence type="ECO:0000313" key="14">
    <source>
        <dbReference type="EMBL" id="MDY5141241.1"/>
    </source>
</evidence>
<dbReference type="FunFam" id="3.40.50.720:FF:000049">
    <property type="entry name" value="Alanine dehydrogenase"/>
    <property type="match status" value="1"/>
</dbReference>
<comment type="catalytic activity">
    <reaction evidence="8">
        <text>L-alanine + NAD(+) + H2O = pyruvate + NH4(+) + NADH + H(+)</text>
        <dbReference type="Rhea" id="RHEA:18405"/>
        <dbReference type="ChEBI" id="CHEBI:15361"/>
        <dbReference type="ChEBI" id="CHEBI:15377"/>
        <dbReference type="ChEBI" id="CHEBI:15378"/>
        <dbReference type="ChEBI" id="CHEBI:28938"/>
        <dbReference type="ChEBI" id="CHEBI:57540"/>
        <dbReference type="ChEBI" id="CHEBI:57945"/>
        <dbReference type="ChEBI" id="CHEBI:57972"/>
        <dbReference type="EC" id="1.4.1.1"/>
    </reaction>
</comment>
<protein>
    <recommendedName>
        <fullName evidence="7 8">Alanine dehydrogenase</fullName>
        <ecNumber evidence="3 8">1.4.1.1</ecNumber>
    </recommendedName>
</protein>
<proteinExistence type="inferred from homology"/>
<feature type="binding site" evidence="11">
    <location>
        <begin position="237"/>
        <end position="238"/>
    </location>
    <ligand>
        <name>NAD(+)</name>
        <dbReference type="ChEBI" id="CHEBI:57540"/>
    </ligand>
</feature>
<evidence type="ECO:0000256" key="2">
    <source>
        <dbReference type="ARBA" id="ARBA00005689"/>
    </source>
</evidence>
<evidence type="ECO:0000313" key="15">
    <source>
        <dbReference type="EMBL" id="MDY5145862.1"/>
    </source>
</evidence>
<name>A0AAW9HPE9_9ACTO</name>
<dbReference type="NCBIfam" id="TIGR00518">
    <property type="entry name" value="alaDH"/>
    <property type="match status" value="1"/>
</dbReference>
<dbReference type="AlphaFoldDB" id="A0AAW9HPE9"/>
<feature type="binding site" evidence="11">
    <location>
        <begin position="265"/>
        <end position="268"/>
    </location>
    <ligand>
        <name>NAD(+)</name>
        <dbReference type="ChEBI" id="CHEBI:57540"/>
    </ligand>
</feature>
<feature type="domain" description="Alanine dehydrogenase/pyridine nucleotide transhydrogenase N-terminal" evidence="13">
    <location>
        <begin position="4"/>
        <end position="135"/>
    </location>
</feature>
<dbReference type="CDD" id="cd05305">
    <property type="entry name" value="L-AlaDH"/>
    <property type="match status" value="1"/>
</dbReference>
<feature type="binding site" evidence="11">
    <location>
        <position position="218"/>
    </location>
    <ligand>
        <name>NAD(+)</name>
        <dbReference type="ChEBI" id="CHEBI:57540"/>
    </ligand>
</feature>
<feature type="domain" description="Alanine dehydrogenase/pyridine nucleotide transhydrogenase NAD(H)-binding" evidence="12">
    <location>
        <begin position="147"/>
        <end position="295"/>
    </location>
</feature>
<feature type="active site" description="Proton donor/acceptor" evidence="9">
    <location>
        <position position="268"/>
    </location>
</feature>
<evidence type="ECO:0000256" key="4">
    <source>
        <dbReference type="ARBA" id="ARBA00023002"/>
    </source>
</evidence>
<feature type="binding site" evidence="11">
    <location>
        <position position="201"/>
    </location>
    <ligand>
        <name>NAD(+)</name>
        <dbReference type="ChEBI" id="CHEBI:57540"/>
    </ligand>
</feature>
<dbReference type="InterPro" id="IPR008141">
    <property type="entry name" value="Ala_DH"/>
</dbReference>
<dbReference type="SMART" id="SM01003">
    <property type="entry name" value="AlaDh_PNT_N"/>
    <property type="match status" value="1"/>
</dbReference>
<comment type="similarity">
    <text evidence="2 8">Belongs to the AlaDH/PNT family.</text>
</comment>
<dbReference type="Pfam" id="PF05222">
    <property type="entry name" value="AlaDh_PNT_N"/>
    <property type="match status" value="1"/>
</dbReference>
<evidence type="ECO:0000313" key="17">
    <source>
        <dbReference type="Proteomes" id="UP001288320"/>
    </source>
</evidence>
<feature type="binding site" evidence="10">
    <location>
        <position position="74"/>
    </location>
    <ligand>
        <name>substrate</name>
    </ligand>
</feature>
<feature type="binding site" evidence="11">
    <location>
        <begin position="296"/>
        <end position="299"/>
    </location>
    <ligand>
        <name>NAD(+)</name>
        <dbReference type="ChEBI" id="CHEBI:57540"/>
    </ligand>
</feature>
<dbReference type="Proteomes" id="UP001284901">
    <property type="component" value="Unassembled WGS sequence"/>
</dbReference>
<keyword evidence="5 8" id="KW-0520">NAD</keyword>
<comment type="subunit">
    <text evidence="6">Homohexamer. Trimer of dimers.</text>
</comment>
<dbReference type="InterPro" id="IPR008143">
    <property type="entry name" value="Ala_DH/PNT_CS2"/>
</dbReference>
<evidence type="ECO:0000256" key="6">
    <source>
        <dbReference type="ARBA" id="ARBA00065528"/>
    </source>
</evidence>
<evidence type="ECO:0000259" key="13">
    <source>
        <dbReference type="SMART" id="SM01003"/>
    </source>
</evidence>
<evidence type="ECO:0000313" key="16">
    <source>
        <dbReference type="Proteomes" id="UP001284901"/>
    </source>
</evidence>
<dbReference type="SMART" id="SM01002">
    <property type="entry name" value="AlaDh_PNT_C"/>
    <property type="match status" value="1"/>
</dbReference>
<dbReference type="GO" id="GO:0042853">
    <property type="term" value="P:L-alanine catabolic process"/>
    <property type="evidence" value="ECO:0007669"/>
    <property type="project" value="InterPro"/>
</dbReference>
<dbReference type="InterPro" id="IPR036291">
    <property type="entry name" value="NAD(P)-bd_dom_sf"/>
</dbReference>
<comment type="caution">
    <text evidence="14">The sequence shown here is derived from an EMBL/GenBank/DDBJ whole genome shotgun (WGS) entry which is preliminary data.</text>
</comment>
<dbReference type="PIRSF" id="PIRSF000183">
    <property type="entry name" value="Alanine_dh"/>
    <property type="match status" value="1"/>
</dbReference>
<dbReference type="Gene3D" id="3.40.50.720">
    <property type="entry name" value="NAD(P)-binding Rossmann-like Domain"/>
    <property type="match status" value="2"/>
</dbReference>
<comment type="function">
    <text evidence="8">Catalyzes the reversible reductive amination of pyruvate to L-alanine.</text>
</comment>
<sequence>MIIGVPTELKNNEYRVALTPAGARELAAAGHTVLVQAGAGAASGCADAAYAAAGARICPDAAEVWGADAVLKVKEPEAEEYGYLREDLVLFTYLHLASQPKLARALLDAGTTAIAYETVRERKALPLLAPMSRVAGKLAPIVGSHYLLDAQGGAGILIGGVAGTRKGKVTVIGAGIAGESAAVMAAGMGANVTILDINIERLAQLEMRHAGMLTTLASTAQTIEEQVTDADLVIGTVLVPGSSTPKLVTSAMVEGMRPGSVLVDIAIDQGGCFEDSHPTTHDEPTFTVDGKIFYCVANMPGAVPRTSTEALTTATLPYVVRLAAQGWRAAASADPGFASGVNISGGKITHRGVFDSLSGALGLPESEFDDSCVSKAMAD</sequence>
<dbReference type="GeneID" id="92814491"/>
<evidence type="ECO:0000256" key="8">
    <source>
        <dbReference type="PIRNR" id="PIRNR000183"/>
    </source>
</evidence>
<evidence type="ECO:0000259" key="12">
    <source>
        <dbReference type="SMART" id="SM01002"/>
    </source>
</evidence>
<gene>
    <name evidence="14" type="primary">ald</name>
    <name evidence="14" type="ORF">R6G74_07985</name>
    <name evidence="15" type="ORF">R6P33_02330</name>
</gene>
<dbReference type="GO" id="GO:0000166">
    <property type="term" value="F:nucleotide binding"/>
    <property type="evidence" value="ECO:0007669"/>
    <property type="project" value="UniProtKB-KW"/>
</dbReference>
<dbReference type="PANTHER" id="PTHR42795">
    <property type="entry name" value="ALANINE DEHYDROGENASE"/>
    <property type="match status" value="1"/>
</dbReference>
<dbReference type="RefSeq" id="WP_087070569.1">
    <property type="nucleotide sequence ID" value="NZ_CAUPFC010000014.1"/>
</dbReference>
<dbReference type="Proteomes" id="UP001288320">
    <property type="component" value="Unassembled WGS sequence"/>
</dbReference>
<dbReference type="EMBL" id="JAWNFY010000005">
    <property type="protein sequence ID" value="MDY5145862.1"/>
    <property type="molecule type" value="Genomic_DNA"/>
</dbReference>
<dbReference type="GO" id="GO:0005886">
    <property type="term" value="C:plasma membrane"/>
    <property type="evidence" value="ECO:0007669"/>
    <property type="project" value="TreeGrafter"/>
</dbReference>
<feature type="active site" description="Proton donor/acceptor" evidence="9">
    <location>
        <position position="95"/>
    </location>
</feature>
<evidence type="ECO:0000256" key="11">
    <source>
        <dbReference type="PIRSR" id="PIRSR000183-3"/>
    </source>
</evidence>
<evidence type="ECO:0000256" key="5">
    <source>
        <dbReference type="ARBA" id="ARBA00023027"/>
    </source>
</evidence>
<dbReference type="SUPFAM" id="SSF51735">
    <property type="entry name" value="NAD(P)-binding Rossmann-fold domains"/>
    <property type="match status" value="1"/>
</dbReference>
<dbReference type="InterPro" id="IPR007698">
    <property type="entry name" value="AlaDH/PNT_NAD(H)-bd"/>
</dbReference>
<feature type="binding site" evidence="11">
    <location>
        <position position="196"/>
    </location>
    <ligand>
        <name>NAD(+)</name>
        <dbReference type="ChEBI" id="CHEBI:57540"/>
    </ligand>
</feature>
<dbReference type="GO" id="GO:0000286">
    <property type="term" value="F:alanine dehydrogenase activity"/>
    <property type="evidence" value="ECO:0007669"/>
    <property type="project" value="UniProtKB-UniRule"/>
</dbReference>
<dbReference type="Pfam" id="PF01262">
    <property type="entry name" value="AlaDh_PNT_C"/>
    <property type="match status" value="1"/>
</dbReference>
<feature type="binding site" evidence="10">
    <location>
        <position position="15"/>
    </location>
    <ligand>
        <name>substrate</name>
    </ligand>
</feature>
<evidence type="ECO:0000256" key="9">
    <source>
        <dbReference type="PIRSR" id="PIRSR000183-1"/>
    </source>
</evidence>
<dbReference type="InterPro" id="IPR007886">
    <property type="entry name" value="AlaDH/PNT_N"/>
</dbReference>